<dbReference type="Proteomes" id="UP000196386">
    <property type="component" value="Unassembled WGS sequence"/>
</dbReference>
<sequence length="132" mass="15178">MMTMKLMHTKLPEFIQRLQDAAVRHTPEMKMEIKGMENVHSAKLQSLRTGRIANAVEEIACTQGIDHIEVLVRPRMPETMHTLVIKGYDKDGKAKKAIVETVDMLVPTEELDLFDCEEVIDRRPKMTVYTKI</sequence>
<evidence type="ECO:0000313" key="1">
    <source>
        <dbReference type="EMBL" id="OUP70316.1"/>
    </source>
</evidence>
<dbReference type="AlphaFoldDB" id="A0A1Y4N2H0"/>
<accession>A0A1Y4N2H0</accession>
<comment type="caution">
    <text evidence="1">The sequence shown here is derived from an EMBL/GenBank/DDBJ whole genome shotgun (WGS) entry which is preliminary data.</text>
</comment>
<gene>
    <name evidence="1" type="ORF">B5F11_04705</name>
</gene>
<dbReference type="EMBL" id="NFKP01000004">
    <property type="protein sequence ID" value="OUP70316.1"/>
    <property type="molecule type" value="Genomic_DNA"/>
</dbReference>
<name>A0A1Y4N2H0_9FIRM</name>
<protein>
    <submittedName>
        <fullName evidence="1">Uncharacterized protein</fullName>
    </submittedName>
</protein>
<reference evidence="2" key="1">
    <citation type="submission" date="2017-04" db="EMBL/GenBank/DDBJ databases">
        <title>Function of individual gut microbiota members based on whole genome sequencing of pure cultures obtained from chicken caecum.</title>
        <authorList>
            <person name="Medvecky M."/>
            <person name="Cejkova D."/>
            <person name="Polansky O."/>
            <person name="Karasova D."/>
            <person name="Kubasova T."/>
            <person name="Cizek A."/>
            <person name="Rychlik I."/>
        </authorList>
    </citation>
    <scope>NUCLEOTIDE SEQUENCE [LARGE SCALE GENOMIC DNA]</scope>
    <source>
        <strain evidence="2">An175</strain>
    </source>
</reference>
<organism evidence="1 2">
    <name type="scientific">Anaerotruncus colihominis</name>
    <dbReference type="NCBI Taxonomy" id="169435"/>
    <lineage>
        <taxon>Bacteria</taxon>
        <taxon>Bacillati</taxon>
        <taxon>Bacillota</taxon>
        <taxon>Clostridia</taxon>
        <taxon>Eubacteriales</taxon>
        <taxon>Oscillospiraceae</taxon>
        <taxon>Anaerotruncus</taxon>
    </lineage>
</organism>
<proteinExistence type="predicted"/>
<evidence type="ECO:0000313" key="2">
    <source>
        <dbReference type="Proteomes" id="UP000196386"/>
    </source>
</evidence>